<dbReference type="Proteomes" id="UP000287352">
    <property type="component" value="Unassembled WGS sequence"/>
</dbReference>
<dbReference type="InterPro" id="IPR027994">
    <property type="entry name" value="WxL_dom"/>
</dbReference>
<proteinExistence type="predicted"/>
<dbReference type="EMBL" id="BIFR01000002">
    <property type="protein sequence ID" value="GCE14481.1"/>
    <property type="molecule type" value="Genomic_DNA"/>
</dbReference>
<evidence type="ECO:0000313" key="4">
    <source>
        <dbReference type="EMBL" id="GCE14481.1"/>
    </source>
</evidence>
<dbReference type="OrthoDB" id="9799230at2"/>
<dbReference type="InterPro" id="IPR050952">
    <property type="entry name" value="TRIM-NHL_E3_ligases"/>
</dbReference>
<keyword evidence="5" id="KW-1185">Reference proteome</keyword>
<sequence length="643" mass="66179">MKSRAPHLWIKGIIFRLIFLFIFTSTVLVLQPVHTTHAITLNPVAVTVYGQGGSFTASTANNGGITASSLNSPRRVVNDSNGNLYISDFSNNRVLYYIAGSTTATRVYGQNGSFTTNIANNGGVSANSLSGPKGMILDSNGGLYIVDSANNRVLYYTAGSTTATRVYGQNGSFITNLANNGLISANSLNSPVGVAVDSSNNLYIADGSNNRVLFYPSGSTTATRVYGQNGSFITNLANNGGISANSLSLPVSVGVDGSGNVYISDVSNNRMLYYPSTSTTATRVFGQGGNFTTGTANNGGITASSLSQPYEVHIDSSYDVYLVDIGNNRVLFYPPNSTIATRVFGQGGSFTTGTANNGGISAASLNQPIGSAFYQDGTLYVADSNNNRVLKFQTGLAVYTQPPASSLVNASFSAAFSLIDIGSGGIYTDFTGPVTLAIKSGTGATGATLSGPTAVNAVNGVATFSNLSIDKGSTGYILSATNPSVGTANTNAFTIIGPLLFTPLSNPTFSFTLTGATSTIVAQHIFKVNDTTQSGVGWHVTITSTQFTTTDGKTLPTTATKITGVSAACTSGQTCTVPTNSITYPITVPAASTAPVASTYYNAAGGTGTGDITITTTFSLTVPQGTASGTYTSTFTETLIKGQ</sequence>
<dbReference type="InterPro" id="IPR001258">
    <property type="entry name" value="NHL_repeat"/>
</dbReference>
<dbReference type="Pfam" id="PF01436">
    <property type="entry name" value="NHL"/>
    <property type="match status" value="2"/>
</dbReference>
<dbReference type="PANTHER" id="PTHR24104">
    <property type="entry name" value="E3 UBIQUITIN-PROTEIN LIGASE NHLRC1-RELATED"/>
    <property type="match status" value="1"/>
</dbReference>
<accession>A0A402A665</accession>
<dbReference type="AlphaFoldDB" id="A0A402A665"/>
<evidence type="ECO:0000313" key="5">
    <source>
        <dbReference type="Proteomes" id="UP000287352"/>
    </source>
</evidence>
<organism evidence="4 5">
    <name type="scientific">Tengunoibacter tsumagoiensis</name>
    <dbReference type="NCBI Taxonomy" id="2014871"/>
    <lineage>
        <taxon>Bacteria</taxon>
        <taxon>Bacillati</taxon>
        <taxon>Chloroflexota</taxon>
        <taxon>Ktedonobacteria</taxon>
        <taxon>Ktedonobacterales</taxon>
        <taxon>Dictyobacteraceae</taxon>
        <taxon>Tengunoibacter</taxon>
    </lineage>
</organism>
<dbReference type="CDD" id="cd05819">
    <property type="entry name" value="NHL"/>
    <property type="match status" value="1"/>
</dbReference>
<dbReference type="Pfam" id="PF13731">
    <property type="entry name" value="WxL"/>
    <property type="match status" value="1"/>
</dbReference>
<evidence type="ECO:0000259" key="3">
    <source>
        <dbReference type="Pfam" id="PF13731"/>
    </source>
</evidence>
<feature type="repeat" description="NHL" evidence="2">
    <location>
        <begin position="188"/>
        <end position="218"/>
    </location>
</feature>
<gene>
    <name evidence="4" type="ORF">KTT_43400</name>
</gene>
<comment type="caution">
    <text evidence="4">The sequence shown here is derived from an EMBL/GenBank/DDBJ whole genome shotgun (WGS) entry which is preliminary data.</text>
</comment>
<name>A0A402A665_9CHLR</name>
<reference evidence="5" key="1">
    <citation type="submission" date="2018-12" db="EMBL/GenBank/DDBJ databases">
        <title>Tengunoibacter tsumagoiensis gen. nov., sp. nov., Dictyobacter kobayashii sp. nov., D. alpinus sp. nov., and D. joshuensis sp. nov. and description of Dictyobacteraceae fam. nov. within the order Ktedonobacterales isolated from Tengu-no-mugimeshi.</title>
        <authorList>
            <person name="Wang C.M."/>
            <person name="Zheng Y."/>
            <person name="Sakai Y."/>
            <person name="Toyoda A."/>
            <person name="Minakuchi Y."/>
            <person name="Abe K."/>
            <person name="Yokota A."/>
            <person name="Yabe S."/>
        </authorList>
    </citation>
    <scope>NUCLEOTIDE SEQUENCE [LARGE SCALE GENOMIC DNA]</scope>
    <source>
        <strain evidence="5">Uno3</strain>
    </source>
</reference>
<dbReference type="SUPFAM" id="SSF101898">
    <property type="entry name" value="NHL repeat"/>
    <property type="match status" value="1"/>
</dbReference>
<evidence type="ECO:0000256" key="1">
    <source>
        <dbReference type="ARBA" id="ARBA00022737"/>
    </source>
</evidence>
<dbReference type="PROSITE" id="PS51125">
    <property type="entry name" value="NHL"/>
    <property type="match status" value="1"/>
</dbReference>
<dbReference type="Gene3D" id="2.40.10.500">
    <property type="match status" value="4"/>
</dbReference>
<dbReference type="RefSeq" id="WP_126582053.1">
    <property type="nucleotide sequence ID" value="NZ_BIFR01000002.1"/>
</dbReference>
<feature type="domain" description="WxL" evidence="3">
    <location>
        <begin position="523"/>
        <end position="639"/>
    </location>
</feature>
<evidence type="ECO:0000256" key="2">
    <source>
        <dbReference type="PROSITE-ProRule" id="PRU00504"/>
    </source>
</evidence>
<protein>
    <recommendedName>
        <fullName evidence="3">WxL domain-containing protein</fullName>
    </recommendedName>
</protein>
<keyword evidence="1" id="KW-0677">Repeat</keyword>